<evidence type="ECO:0000313" key="1">
    <source>
        <dbReference type="EMBL" id="SFV09261.1"/>
    </source>
</evidence>
<dbReference type="RefSeq" id="WP_074956794.1">
    <property type="nucleotide sequence ID" value="NZ_FPBV01000054.1"/>
</dbReference>
<dbReference type="AlphaFoldDB" id="A0A1I7LHV0"/>
<organism evidence="1 2">
    <name type="scientific">Alicyclobacillus macrosporangiidus</name>
    <dbReference type="NCBI Taxonomy" id="392015"/>
    <lineage>
        <taxon>Bacteria</taxon>
        <taxon>Bacillati</taxon>
        <taxon>Bacillota</taxon>
        <taxon>Bacilli</taxon>
        <taxon>Bacillales</taxon>
        <taxon>Alicyclobacillaceae</taxon>
        <taxon>Alicyclobacillus</taxon>
    </lineage>
</organism>
<gene>
    <name evidence="1" type="ORF">SAMN05421543_1541</name>
</gene>
<dbReference type="Pfam" id="PF19585">
    <property type="entry name" value="DUF6092"/>
    <property type="match status" value="1"/>
</dbReference>
<dbReference type="OrthoDB" id="2645109at2"/>
<dbReference type="EMBL" id="FPBV01000054">
    <property type="protein sequence ID" value="SFV09261.1"/>
    <property type="molecule type" value="Genomic_DNA"/>
</dbReference>
<dbReference type="InterPro" id="IPR046074">
    <property type="entry name" value="DUF6092"/>
</dbReference>
<dbReference type="STRING" id="392015.SAMN05421543_1541"/>
<protein>
    <submittedName>
        <fullName evidence="1">Uncharacterized protein</fullName>
    </submittedName>
</protein>
<accession>A0A1I7LHV0</accession>
<proteinExistence type="predicted"/>
<reference evidence="2" key="1">
    <citation type="submission" date="2016-10" db="EMBL/GenBank/DDBJ databases">
        <authorList>
            <person name="Varghese N."/>
        </authorList>
    </citation>
    <scope>NUCLEOTIDE SEQUENCE [LARGE SCALE GENOMIC DNA]</scope>
    <source>
        <strain evidence="2">DSM 17980</strain>
    </source>
</reference>
<dbReference type="Proteomes" id="UP000183508">
    <property type="component" value="Unassembled WGS sequence"/>
</dbReference>
<keyword evidence="2" id="KW-1185">Reference proteome</keyword>
<name>A0A1I7LHV0_9BACL</name>
<sequence>MTGLERGDGTQRDRDALRETLRDYIGYVLTSARGLYGEPLSYGPMRMFDALEKSLVPKFDSW</sequence>
<evidence type="ECO:0000313" key="2">
    <source>
        <dbReference type="Proteomes" id="UP000183508"/>
    </source>
</evidence>